<dbReference type="PRINTS" id="PR00368">
    <property type="entry name" value="FADPNR"/>
</dbReference>
<dbReference type="AlphaFoldDB" id="A0A7W2EDV6"/>
<sequence length="399" mass="42468">MLKKKLVVIGGGSAGHKIAYLLQDTLDVTLVDPKTYFEVPMALPRLLVEPNALPAQLRYQHFLPGVRHVQGKAVSIAARSVVVDTGAGSVTIPFDFAVVATGSRCVDPLIKAEVAGEGARRAQIADAQQRLKTARSVVVAGGGPVGVEIAAELCESFPRLSVTLVHGAGQLLERAPSKFGDWALGRLIAMGARVLLDDPVTQPAIGTQPVDGKVRTKGGKLLDAGLVIWAAGARPNTGFVAASWPALVQDDGLLLTAQLPAPAGLCQHLRHGRRVQSARRAACHHRIVPCPGNRGQHQGHARSPIGGRGPAQAVRPAAAGQGDGQDDDRHPGPRRRADLAAIWPVPRGLYRPQDQVGEYVRPPVPQGRGDALIAWQHLARPLRVRDTRLTWSSIKMTML</sequence>
<dbReference type="Proteomes" id="UP000566711">
    <property type="component" value="Unassembled WGS sequence"/>
</dbReference>
<keyword evidence="8" id="KW-1185">Reference proteome</keyword>
<reference evidence="7 8" key="1">
    <citation type="submission" date="2020-07" db="EMBL/GenBank/DDBJ databases">
        <title>Novel species isolated from subtropical streams in China.</title>
        <authorList>
            <person name="Lu H."/>
        </authorList>
    </citation>
    <scope>NUCLEOTIDE SEQUENCE [LARGE SCALE GENOMIC DNA]</scope>
    <source>
        <strain evidence="7 8">FT3S</strain>
    </source>
</reference>
<feature type="compositionally biased region" description="Basic and acidic residues" evidence="5">
    <location>
        <begin position="327"/>
        <end position="338"/>
    </location>
</feature>
<organism evidence="7 8">
    <name type="scientific">Rugamonas fusca</name>
    <dbReference type="NCBI Taxonomy" id="2758568"/>
    <lineage>
        <taxon>Bacteria</taxon>
        <taxon>Pseudomonadati</taxon>
        <taxon>Pseudomonadota</taxon>
        <taxon>Betaproteobacteria</taxon>
        <taxon>Burkholderiales</taxon>
        <taxon>Oxalobacteraceae</taxon>
        <taxon>Telluria group</taxon>
        <taxon>Rugamonas</taxon>
    </lineage>
</organism>
<evidence type="ECO:0000256" key="3">
    <source>
        <dbReference type="ARBA" id="ARBA00022827"/>
    </source>
</evidence>
<keyword evidence="3" id="KW-0274">FAD</keyword>
<dbReference type="GO" id="GO:0004174">
    <property type="term" value="F:electron-transferring-flavoprotein dehydrogenase activity"/>
    <property type="evidence" value="ECO:0007669"/>
    <property type="project" value="TreeGrafter"/>
</dbReference>
<dbReference type="SUPFAM" id="SSF51905">
    <property type="entry name" value="FAD/NAD(P)-binding domain"/>
    <property type="match status" value="1"/>
</dbReference>
<dbReference type="EMBL" id="JACEZS010000001">
    <property type="protein sequence ID" value="MBA5604117.1"/>
    <property type="molecule type" value="Genomic_DNA"/>
</dbReference>
<evidence type="ECO:0000259" key="6">
    <source>
        <dbReference type="Pfam" id="PF07992"/>
    </source>
</evidence>
<dbReference type="PANTHER" id="PTHR43735:SF3">
    <property type="entry name" value="FERROPTOSIS SUPPRESSOR PROTEIN 1"/>
    <property type="match status" value="1"/>
</dbReference>
<keyword evidence="4" id="KW-0560">Oxidoreductase</keyword>
<comment type="caution">
    <text evidence="7">The sequence shown here is derived from an EMBL/GenBank/DDBJ whole genome shotgun (WGS) entry which is preliminary data.</text>
</comment>
<evidence type="ECO:0000256" key="1">
    <source>
        <dbReference type="ARBA" id="ARBA00006442"/>
    </source>
</evidence>
<evidence type="ECO:0000256" key="5">
    <source>
        <dbReference type="SAM" id="MobiDB-lite"/>
    </source>
</evidence>
<protein>
    <submittedName>
        <fullName evidence="7">FAD-dependent oxidoreductase</fullName>
    </submittedName>
</protein>
<dbReference type="GO" id="GO:0005737">
    <property type="term" value="C:cytoplasm"/>
    <property type="evidence" value="ECO:0007669"/>
    <property type="project" value="TreeGrafter"/>
</dbReference>
<evidence type="ECO:0000256" key="2">
    <source>
        <dbReference type="ARBA" id="ARBA00022630"/>
    </source>
</evidence>
<name>A0A7W2EDV6_9BURK</name>
<dbReference type="RefSeq" id="WP_182213352.1">
    <property type="nucleotide sequence ID" value="NZ_JACEZS010000001.1"/>
</dbReference>
<accession>A0A7W2EDV6</accession>
<keyword evidence="2" id="KW-0285">Flavoprotein</keyword>
<gene>
    <name evidence="7" type="ORF">H3H36_01915</name>
</gene>
<dbReference type="Gene3D" id="3.50.50.100">
    <property type="match status" value="1"/>
</dbReference>
<evidence type="ECO:0000256" key="4">
    <source>
        <dbReference type="ARBA" id="ARBA00023002"/>
    </source>
</evidence>
<feature type="domain" description="FAD/NAD(P)-binding" evidence="6">
    <location>
        <begin position="5"/>
        <end position="240"/>
    </location>
</feature>
<evidence type="ECO:0000313" key="8">
    <source>
        <dbReference type="Proteomes" id="UP000566711"/>
    </source>
</evidence>
<dbReference type="InterPro" id="IPR023753">
    <property type="entry name" value="FAD/NAD-binding_dom"/>
</dbReference>
<dbReference type="Pfam" id="PF07992">
    <property type="entry name" value="Pyr_redox_2"/>
    <property type="match status" value="1"/>
</dbReference>
<dbReference type="PANTHER" id="PTHR43735">
    <property type="entry name" value="APOPTOSIS-INDUCING FACTOR 1"/>
    <property type="match status" value="1"/>
</dbReference>
<dbReference type="InterPro" id="IPR036188">
    <property type="entry name" value="FAD/NAD-bd_sf"/>
</dbReference>
<proteinExistence type="inferred from homology"/>
<dbReference type="GO" id="GO:0050660">
    <property type="term" value="F:flavin adenine dinucleotide binding"/>
    <property type="evidence" value="ECO:0007669"/>
    <property type="project" value="TreeGrafter"/>
</dbReference>
<evidence type="ECO:0000313" key="7">
    <source>
        <dbReference type="EMBL" id="MBA5604117.1"/>
    </source>
</evidence>
<comment type="similarity">
    <text evidence="1">Belongs to the FAD-dependent oxidoreductase family.</text>
</comment>
<feature type="region of interest" description="Disordered" evidence="5">
    <location>
        <begin position="289"/>
        <end position="338"/>
    </location>
</feature>